<accession>A0ABX7BRF4</accession>
<feature type="transmembrane region" description="Helical" evidence="6">
    <location>
        <begin position="311"/>
        <end position="331"/>
    </location>
</feature>
<reference evidence="7 8" key="1">
    <citation type="submission" date="2021-01" db="EMBL/GenBank/DDBJ databases">
        <title>Brevundimonas vitis sp. nov., an bacterium isolated from grape (Vitis vinifera).</title>
        <authorList>
            <person name="Jiang L."/>
            <person name="Lee J."/>
        </authorList>
    </citation>
    <scope>NUCLEOTIDE SEQUENCE [LARGE SCALE GENOMIC DNA]</scope>
    <source>
        <strain evidence="7 8">GRTSA-9</strain>
    </source>
</reference>
<dbReference type="EMBL" id="CP067977">
    <property type="protein sequence ID" value="QQQ19318.1"/>
    <property type="molecule type" value="Genomic_DNA"/>
</dbReference>
<evidence type="ECO:0000256" key="5">
    <source>
        <dbReference type="ARBA" id="ARBA00023136"/>
    </source>
</evidence>
<gene>
    <name evidence="7" type="ORF">JIP62_04215</name>
</gene>
<evidence type="ECO:0000256" key="1">
    <source>
        <dbReference type="ARBA" id="ARBA00004651"/>
    </source>
</evidence>
<dbReference type="PANTHER" id="PTHR33529">
    <property type="entry name" value="SLR0882 PROTEIN-RELATED"/>
    <property type="match status" value="1"/>
</dbReference>
<keyword evidence="3 6" id="KW-0812">Transmembrane</keyword>
<feature type="transmembrane region" description="Helical" evidence="6">
    <location>
        <begin position="53"/>
        <end position="78"/>
    </location>
</feature>
<dbReference type="Pfam" id="PF03739">
    <property type="entry name" value="LptF_LptG"/>
    <property type="match status" value="1"/>
</dbReference>
<dbReference type="Proteomes" id="UP000595448">
    <property type="component" value="Chromosome"/>
</dbReference>
<organism evidence="7 8">
    <name type="scientific">Brevundimonas vitisensis</name>
    <dbReference type="NCBI Taxonomy" id="2800818"/>
    <lineage>
        <taxon>Bacteria</taxon>
        <taxon>Pseudomonadati</taxon>
        <taxon>Pseudomonadota</taxon>
        <taxon>Alphaproteobacteria</taxon>
        <taxon>Caulobacterales</taxon>
        <taxon>Caulobacteraceae</taxon>
        <taxon>Brevundimonas</taxon>
    </lineage>
</organism>
<proteinExistence type="predicted"/>
<feature type="transmembrane region" description="Helical" evidence="6">
    <location>
        <begin position="337"/>
        <end position="355"/>
    </location>
</feature>
<feature type="transmembrane region" description="Helical" evidence="6">
    <location>
        <begin position="12"/>
        <end position="33"/>
    </location>
</feature>
<evidence type="ECO:0000313" key="8">
    <source>
        <dbReference type="Proteomes" id="UP000595448"/>
    </source>
</evidence>
<keyword evidence="8" id="KW-1185">Reference proteome</keyword>
<evidence type="ECO:0000256" key="4">
    <source>
        <dbReference type="ARBA" id="ARBA00022989"/>
    </source>
</evidence>
<name>A0ABX7BRF4_9CAUL</name>
<feature type="transmembrane region" description="Helical" evidence="6">
    <location>
        <begin position="281"/>
        <end position="299"/>
    </location>
</feature>
<protein>
    <submittedName>
        <fullName evidence="7">LptF/LptG family permease</fullName>
    </submittedName>
</protein>
<evidence type="ECO:0000256" key="2">
    <source>
        <dbReference type="ARBA" id="ARBA00022475"/>
    </source>
</evidence>
<keyword evidence="2" id="KW-1003">Cell membrane</keyword>
<dbReference type="RefSeq" id="WP_201103669.1">
    <property type="nucleotide sequence ID" value="NZ_CP067977.1"/>
</dbReference>
<evidence type="ECO:0000256" key="3">
    <source>
        <dbReference type="ARBA" id="ARBA00022692"/>
    </source>
</evidence>
<comment type="subcellular location">
    <subcellularLocation>
        <location evidence="1">Cell membrane</location>
        <topology evidence="1">Multi-pass membrane protein</topology>
    </subcellularLocation>
</comment>
<dbReference type="InterPro" id="IPR005495">
    <property type="entry name" value="LptG/LptF_permease"/>
</dbReference>
<evidence type="ECO:0000313" key="7">
    <source>
        <dbReference type="EMBL" id="QQQ19318.1"/>
    </source>
</evidence>
<dbReference type="PANTHER" id="PTHR33529:SF6">
    <property type="entry name" value="YJGP_YJGQ FAMILY PERMEASE"/>
    <property type="match status" value="1"/>
</dbReference>
<keyword evidence="4 6" id="KW-1133">Transmembrane helix</keyword>
<keyword evidence="5 6" id="KW-0472">Membrane</keyword>
<feature type="transmembrane region" description="Helical" evidence="6">
    <location>
        <begin position="99"/>
        <end position="121"/>
    </location>
</feature>
<evidence type="ECO:0000256" key="6">
    <source>
        <dbReference type="SAM" id="Phobius"/>
    </source>
</evidence>
<sequence>MTLIQGYLFRQIALPVVAACASLAGIGILSQSLDQLEIIVERGQSVWVMVKLTLLAVPQLLGVILPIGLFVGALIALTRLQREQELTAAYAAGMSRWSLIAPAAALALIVMALTLISNVAIQPWSQREARNQAFEIRTDLAALLVEEGRFVQGPNGLTVYVQEIEQNGLLKNLFVYLDNGGTVTTWNAAEARFGEVDGLPVLTMRDGSMQRPSSAGVLNSLTFASNAIDLSPFAAQDQTIRYKASDLWITQLFAPDAELIEQTGPRRELLAEAHSRLSSPLYALAAMALALAAILGGSFSRTGYSLRIAKAAGVFLIVRIVGYAVVAASVWNGWLNLFQYLLPIATTAIALRLLFRALKPQARSQPRWLGLLPRRVSA</sequence>